<evidence type="ECO:0000313" key="6">
    <source>
        <dbReference type="Proteomes" id="UP000747110"/>
    </source>
</evidence>
<evidence type="ECO:0000313" key="3">
    <source>
        <dbReference type="EMBL" id="GIL89921.1"/>
    </source>
</evidence>
<dbReference type="AlphaFoldDB" id="A0A8J4LYY6"/>
<accession>A0A8J4LYY6</accession>
<feature type="compositionally biased region" description="Low complexity" evidence="2">
    <location>
        <begin position="647"/>
        <end position="684"/>
    </location>
</feature>
<protein>
    <submittedName>
        <fullName evidence="4">Uncharacterized protein</fullName>
    </submittedName>
</protein>
<dbReference type="PANTHER" id="PTHR46007">
    <property type="entry name" value="MEDIATOR OF RNA POLYMERASE II TRANSCRIPTION SUBUNIT 12"/>
    <property type="match status" value="1"/>
</dbReference>
<feature type="compositionally biased region" description="Gly residues" evidence="2">
    <location>
        <begin position="506"/>
        <end position="523"/>
    </location>
</feature>
<dbReference type="OrthoDB" id="536822at2759"/>
<keyword evidence="1" id="KW-0175">Coiled coil</keyword>
<feature type="coiled-coil region" evidence="1">
    <location>
        <begin position="110"/>
        <end position="144"/>
    </location>
</feature>
<comment type="caution">
    <text evidence="4">The sequence shown here is derived from an EMBL/GenBank/DDBJ whole genome shotgun (WGS) entry which is preliminary data.</text>
</comment>
<dbReference type="EMBL" id="BNCQ01000062">
    <property type="protein sequence ID" value="GIM15134.1"/>
    <property type="molecule type" value="Genomic_DNA"/>
</dbReference>
<name>A0A8J4LYY6_9CHLO</name>
<dbReference type="EMBL" id="BNCP01000053">
    <property type="protein sequence ID" value="GIL89921.1"/>
    <property type="molecule type" value="Genomic_DNA"/>
</dbReference>
<gene>
    <name evidence="3" type="ORF">Vretifemale_17669</name>
    <name evidence="4" type="ORF">Vretimale_17941</name>
</gene>
<dbReference type="GO" id="GO:0045944">
    <property type="term" value="P:positive regulation of transcription by RNA polymerase II"/>
    <property type="evidence" value="ECO:0007669"/>
    <property type="project" value="TreeGrafter"/>
</dbReference>
<feature type="compositionally biased region" description="Polar residues" evidence="2">
    <location>
        <begin position="524"/>
        <end position="534"/>
    </location>
</feature>
<evidence type="ECO:0000256" key="1">
    <source>
        <dbReference type="SAM" id="Coils"/>
    </source>
</evidence>
<evidence type="ECO:0000256" key="2">
    <source>
        <dbReference type="SAM" id="MobiDB-lite"/>
    </source>
</evidence>
<evidence type="ECO:0000313" key="4">
    <source>
        <dbReference type="EMBL" id="GIM15134.1"/>
    </source>
</evidence>
<proteinExistence type="predicted"/>
<dbReference type="Proteomes" id="UP000747110">
    <property type="component" value="Unassembled WGS sequence"/>
</dbReference>
<feature type="compositionally biased region" description="Polar residues" evidence="2">
    <location>
        <begin position="634"/>
        <end position="644"/>
    </location>
</feature>
<dbReference type="Proteomes" id="UP000722791">
    <property type="component" value="Unassembled WGS sequence"/>
</dbReference>
<reference evidence="4" key="1">
    <citation type="journal article" date="2021" name="Proc. Natl. Acad. Sci. U.S.A.">
        <title>Three genomes in the algal genus Volvox reveal the fate of a haploid sex-determining region after a transition to homothallism.</title>
        <authorList>
            <person name="Yamamoto K."/>
            <person name="Hamaji T."/>
            <person name="Kawai-Toyooka H."/>
            <person name="Matsuzaki R."/>
            <person name="Takahashi F."/>
            <person name="Nishimura Y."/>
            <person name="Kawachi M."/>
            <person name="Noguchi H."/>
            <person name="Minakuchi Y."/>
            <person name="Umen J.G."/>
            <person name="Toyoda A."/>
            <person name="Nozaki H."/>
        </authorList>
    </citation>
    <scope>NUCLEOTIDE SEQUENCE</scope>
    <source>
        <strain evidence="4">NIES-3785</strain>
        <strain evidence="3">NIES-3786</strain>
    </source>
</reference>
<dbReference type="InterPro" id="IPR051647">
    <property type="entry name" value="Mediator_comp_sub12"/>
</dbReference>
<feature type="region of interest" description="Disordered" evidence="2">
    <location>
        <begin position="506"/>
        <end position="544"/>
    </location>
</feature>
<dbReference type="GO" id="GO:0016592">
    <property type="term" value="C:mediator complex"/>
    <property type="evidence" value="ECO:0007669"/>
    <property type="project" value="TreeGrafter"/>
</dbReference>
<organism evidence="4 5">
    <name type="scientific">Volvox reticuliferus</name>
    <dbReference type="NCBI Taxonomy" id="1737510"/>
    <lineage>
        <taxon>Eukaryota</taxon>
        <taxon>Viridiplantae</taxon>
        <taxon>Chlorophyta</taxon>
        <taxon>core chlorophytes</taxon>
        <taxon>Chlorophyceae</taxon>
        <taxon>CS clade</taxon>
        <taxon>Chlamydomonadales</taxon>
        <taxon>Volvocaceae</taxon>
        <taxon>Volvox</taxon>
    </lineage>
</organism>
<dbReference type="PANTHER" id="PTHR46007:SF8">
    <property type="entry name" value="C2H2-TYPE DOMAIN-CONTAINING PROTEIN"/>
    <property type="match status" value="1"/>
</dbReference>
<sequence>MADCALMALLQATGQADGLAADALANLSHIPLIQHLAAVLTKEDNYVSPEDAELAEVQSTYENNQDLADQEVQQLLELRLGNSELFSIELADEPELRELIEAIVKQDELIKQGDARLARTRTQLATLQENSQAIRQQQQQAEQGLVRANRAVEQRAAAAASRNAADNSTAQAVQECARVMQDLLHMSAERWLLLAHPLDELREIEKAITAEISRAKEQLSPAELARRLSEQQAAQGAMPDTPFAPSGTRMLTGLEPEQYAMVLAEAGRIGTSGRMMRDRTERLQAELAGLQRQVELLQHLADEDAGGSAGGLSCLLGDWQQNHDPDADARMRVETEMLEEQLKSLHDGEQRQTLLDQLAAVFTAQVKRALWLLRHQQLGYMTQLQRQLLEVLLQQWSRTEVVQMIRAEERRNLQDLYISLGTVCTELEEAARVATADAEEFRALTSGAEAQALLATDRGPQALLGSDGALCSAYTLLDCQRQRLQLLQEQHEAGLAAQVAADAASGGGSGNGGLSQPKDGGGFNTSQALTSPRTNGNGMGMGSGGPAGSVGVSVGVGSFGSAPAPAGNAFLDSVLADPAHRTVSHLAAGVDAVLGLMGRLEQQVNHRVSGQLSRLVSEGRRRVEEMRQMLAGTADQSAQQQQLTGEAAQAQVQTQAQTQGQQMPANGAQQQHSSSSSGARSGSGVMARTGSGSSGLKPSWPVLRDPAFEAELAGTKADVERVLSDIQVFVSRQNMLLDSHRRQSEQSRLERGVLATFWNAPEQLLCDVQSLRDRLAALLNSQ</sequence>
<feature type="region of interest" description="Disordered" evidence="2">
    <location>
        <begin position="631"/>
        <end position="701"/>
    </location>
</feature>
<evidence type="ECO:0000313" key="5">
    <source>
        <dbReference type="Proteomes" id="UP000722791"/>
    </source>
</evidence>
<keyword evidence="6" id="KW-1185">Reference proteome</keyword>
<dbReference type="GO" id="GO:0003713">
    <property type="term" value="F:transcription coactivator activity"/>
    <property type="evidence" value="ECO:0007669"/>
    <property type="project" value="TreeGrafter"/>
</dbReference>